<proteinExistence type="predicted"/>
<keyword evidence="2" id="KW-1185">Reference proteome</keyword>
<evidence type="ECO:0000313" key="2">
    <source>
        <dbReference type="Proteomes" id="UP001501468"/>
    </source>
</evidence>
<protein>
    <recommendedName>
        <fullName evidence="3">DUF222 domain-containing protein</fullName>
    </recommendedName>
</protein>
<dbReference type="RefSeq" id="WP_344950090.1">
    <property type="nucleotide sequence ID" value="NZ_BAABDC010000007.1"/>
</dbReference>
<gene>
    <name evidence="1" type="ORF">GCM10022399_36950</name>
</gene>
<dbReference type="EMBL" id="BAABDC010000007">
    <property type="protein sequence ID" value="GAA3716864.1"/>
    <property type="molecule type" value="Genomic_DNA"/>
</dbReference>
<reference evidence="2" key="1">
    <citation type="journal article" date="2019" name="Int. J. Syst. Evol. Microbiol.">
        <title>The Global Catalogue of Microorganisms (GCM) 10K type strain sequencing project: providing services to taxonomists for standard genome sequencing and annotation.</title>
        <authorList>
            <consortium name="The Broad Institute Genomics Platform"/>
            <consortium name="The Broad Institute Genome Sequencing Center for Infectious Disease"/>
            <person name="Wu L."/>
            <person name="Ma J."/>
        </authorList>
    </citation>
    <scope>NUCLEOTIDE SEQUENCE [LARGE SCALE GENOMIC DNA]</scope>
    <source>
        <strain evidence="2">JCM 17125</strain>
    </source>
</reference>
<sequence>MSRAHEAGHSAVTVPGDVALPLPSGDVAGLRSAARSLDRAASRARASTTVSGTLGRRLGAVWSGEAASVARAEADELGCRARRVVDALPQASRSLMTYAAALEHAIARVRSLQRQWDALDDEHLLAVLRVAGIPDPTGAMGTLGVERARSEQRAGRARLSRSYAVVMDELRATARRCSGLVAAVTDTTVPADTLTSAAAVREVVTGGLWFADGAVAARASREAAVADGVLARRLLAGVDPVDGAVGGPGAAGAGETVQLTNRVMARVDDPVYAQALLSELGAGGLSELLVAAGVTRSVSGAPVDGVRGLLGALGSLLVTATSHSAPAGTDPRTRAQLASGAALLADELVAGVDTVHVDPRGGGRASGAWLLGQLLAGARAAGDDRSLPARLARRAAAAAATSEIAETRDADARLEHGSTLLPDGVSSFTSWFDDAAETGDALHVLLGHVGDDPADAAALLAEPLPLPLSSAGGDALLNSRGDRLTLGEHLVRRWITHEASGTESHSDLCLRTDADLRRLADVAASSRGDGAAQTRARLMLEVSRTSDFAMSEASTTRIYTGTTAPLEDLVVGWMAAMRNNIDLALVTPALLAGPGTPYAAPTSDGPQPWLTPRELSGVVAALAVDTGMGLDGKDTGPAYDRLVDSELDAARQTVASGGDVRHDVTRLGFFDQSASATLVALARRQDELNRSALNGVAEAAHVLLEIRRGNVTALLTAAHSYRDGGTQRTPHDELVISLVRSNVELDQTEVDDARRADLVTRIEAITGSRNDVLPAMSVGARRAPALPTAEALRAARSAEIRAAANAAVKDGAAGIGSSVDERLRNHTGPIDRVHVTPSDRPARLPRTPSEAEKQVVEAKLTGSAQKTDPWHRSGSWVVDDIAEQASVFTLVGGDGKQRALIQMPGSVNGVSGRFEWILDGDRVTHQLFVRNGKINGVPIKP</sequence>
<comment type="caution">
    <text evidence="1">The sequence shown here is derived from an EMBL/GenBank/DDBJ whole genome shotgun (WGS) entry which is preliminary data.</text>
</comment>
<name>A0ABP7EGL7_9MICO</name>
<accession>A0ABP7EGL7</accession>
<evidence type="ECO:0000313" key="1">
    <source>
        <dbReference type="EMBL" id="GAA3716864.1"/>
    </source>
</evidence>
<organism evidence="1 2">
    <name type="scientific">Terrabacter ginsenosidimutans</name>
    <dbReference type="NCBI Taxonomy" id="490575"/>
    <lineage>
        <taxon>Bacteria</taxon>
        <taxon>Bacillati</taxon>
        <taxon>Actinomycetota</taxon>
        <taxon>Actinomycetes</taxon>
        <taxon>Micrococcales</taxon>
        <taxon>Intrasporangiaceae</taxon>
        <taxon>Terrabacter</taxon>
    </lineage>
</organism>
<evidence type="ECO:0008006" key="3">
    <source>
        <dbReference type="Google" id="ProtNLM"/>
    </source>
</evidence>
<dbReference type="Proteomes" id="UP001501468">
    <property type="component" value="Unassembled WGS sequence"/>
</dbReference>